<sequence length="141" mass="15791">MNAVMSGWNGLWRTASVASTGILQAAVPATQRNMVKIRLQRWGRKNLPFYRIVAADSRSPRDGKCLEYLGTYNPIANKHGEKLVTLNVKRVKYWLVCGAQPTYRVADLLGNANILPAQLKYKWREGKKKEDEGGEEASAEA</sequence>
<evidence type="ECO:0008006" key="5">
    <source>
        <dbReference type="Google" id="ProtNLM"/>
    </source>
</evidence>
<dbReference type="Pfam" id="PF00886">
    <property type="entry name" value="Ribosomal_S16"/>
    <property type="match status" value="1"/>
</dbReference>
<organism evidence="4">
    <name type="scientific">Hemiselmis andersenii</name>
    <name type="common">Cryptophyte alga</name>
    <dbReference type="NCBI Taxonomy" id="464988"/>
    <lineage>
        <taxon>Eukaryota</taxon>
        <taxon>Cryptophyceae</taxon>
        <taxon>Cryptomonadales</taxon>
        <taxon>Hemiselmidaceae</taxon>
        <taxon>Hemiselmis</taxon>
    </lineage>
</organism>
<dbReference type="AlphaFoldDB" id="A0A6T8KT64"/>
<comment type="similarity">
    <text evidence="1">Belongs to the bacterial ribosomal protein bS16 family.</text>
</comment>
<dbReference type="GO" id="GO:0005739">
    <property type="term" value="C:mitochondrion"/>
    <property type="evidence" value="ECO:0007669"/>
    <property type="project" value="GOC"/>
</dbReference>
<accession>A0A6T8KT64</accession>
<dbReference type="Gene3D" id="3.30.1320.10">
    <property type="match status" value="1"/>
</dbReference>
<dbReference type="PANTHER" id="PTHR12919:SF20">
    <property type="entry name" value="SMALL RIBOSOMAL SUBUNIT PROTEIN BS16M"/>
    <property type="match status" value="1"/>
</dbReference>
<dbReference type="GO" id="GO:0003735">
    <property type="term" value="F:structural constituent of ribosome"/>
    <property type="evidence" value="ECO:0007669"/>
    <property type="project" value="InterPro"/>
</dbReference>
<gene>
    <name evidence="4" type="ORF">HAND00432_LOCUS10465</name>
</gene>
<reference evidence="4" key="1">
    <citation type="submission" date="2021-01" db="EMBL/GenBank/DDBJ databases">
        <authorList>
            <person name="Corre E."/>
            <person name="Pelletier E."/>
            <person name="Niang G."/>
            <person name="Scheremetjew M."/>
            <person name="Finn R."/>
            <person name="Kale V."/>
            <person name="Holt S."/>
            <person name="Cochrane G."/>
            <person name="Meng A."/>
            <person name="Brown T."/>
            <person name="Cohen L."/>
        </authorList>
    </citation>
    <scope>NUCLEOTIDE SEQUENCE</scope>
    <source>
        <strain evidence="4">CCMP644</strain>
    </source>
</reference>
<protein>
    <recommendedName>
        <fullName evidence="5">30S ribosomal protein S16</fullName>
    </recommendedName>
</protein>
<keyword evidence="2" id="KW-0689">Ribosomal protein</keyword>
<dbReference type="SUPFAM" id="SSF54565">
    <property type="entry name" value="Ribosomal protein S16"/>
    <property type="match status" value="1"/>
</dbReference>
<dbReference type="EMBL" id="HBFX01017284">
    <property type="protein sequence ID" value="CAD8955927.1"/>
    <property type="molecule type" value="Transcribed_RNA"/>
</dbReference>
<evidence type="ECO:0000256" key="1">
    <source>
        <dbReference type="ARBA" id="ARBA00006668"/>
    </source>
</evidence>
<dbReference type="GO" id="GO:0015935">
    <property type="term" value="C:small ribosomal subunit"/>
    <property type="evidence" value="ECO:0007669"/>
    <property type="project" value="TreeGrafter"/>
</dbReference>
<evidence type="ECO:0000256" key="2">
    <source>
        <dbReference type="ARBA" id="ARBA00022980"/>
    </source>
</evidence>
<dbReference type="NCBIfam" id="TIGR00002">
    <property type="entry name" value="S16"/>
    <property type="match status" value="1"/>
</dbReference>
<feature type="non-terminal residue" evidence="4">
    <location>
        <position position="141"/>
    </location>
</feature>
<proteinExistence type="inferred from homology"/>
<keyword evidence="3" id="KW-0687">Ribonucleoprotein</keyword>
<dbReference type="InterPro" id="IPR000307">
    <property type="entry name" value="Ribosomal_bS16"/>
</dbReference>
<evidence type="ECO:0000256" key="3">
    <source>
        <dbReference type="ARBA" id="ARBA00023274"/>
    </source>
</evidence>
<name>A0A6T8KT64_HEMAN</name>
<dbReference type="HAMAP" id="MF_00385">
    <property type="entry name" value="Ribosomal_bS16"/>
    <property type="match status" value="1"/>
</dbReference>
<evidence type="ECO:0000313" key="4">
    <source>
        <dbReference type="EMBL" id="CAD8955927.1"/>
    </source>
</evidence>
<dbReference type="InterPro" id="IPR023803">
    <property type="entry name" value="Ribosomal_bS16_dom_sf"/>
</dbReference>
<dbReference type="PANTHER" id="PTHR12919">
    <property type="entry name" value="30S RIBOSOMAL PROTEIN S16"/>
    <property type="match status" value="1"/>
</dbReference>
<dbReference type="GO" id="GO:0032543">
    <property type="term" value="P:mitochondrial translation"/>
    <property type="evidence" value="ECO:0007669"/>
    <property type="project" value="TreeGrafter"/>
</dbReference>